<keyword evidence="2" id="KW-0067">ATP-binding</keyword>
<organism evidence="2">
    <name type="scientific">Micrococcus sp. 28</name>
    <dbReference type="NCBI Taxonomy" id="161213"/>
    <lineage>
        <taxon>Bacteria</taxon>
        <taxon>Bacillati</taxon>
        <taxon>Actinomycetota</taxon>
        <taxon>Actinomycetes</taxon>
        <taxon>Micrococcales</taxon>
        <taxon>Micrococcaceae</taxon>
        <taxon>Micrococcus</taxon>
    </lineage>
</organism>
<feature type="region of interest" description="Disordered" evidence="1">
    <location>
        <begin position="1"/>
        <end position="35"/>
    </location>
</feature>
<dbReference type="AlphaFoldDB" id="Q8VPN2"/>
<dbReference type="EMBL" id="AY034092">
    <property type="protein sequence ID" value="AAK62515.1"/>
    <property type="molecule type" value="Genomic_DNA"/>
</dbReference>
<accession>Q8VPN2</accession>
<dbReference type="SUPFAM" id="SSF52540">
    <property type="entry name" value="P-loop containing nucleoside triphosphate hydrolases"/>
    <property type="match status" value="1"/>
</dbReference>
<reference evidence="2" key="1">
    <citation type="submission" date="2001-05" db="EMBL/GenBank/DDBJ databases">
        <title>A 50 kb plasmid rich in mobile gene sequences isolated from a marine Micrococcus.</title>
        <authorList>
            <person name="Zhong Z."/>
            <person name="Caspi R."/>
            <person name="Mincer T."/>
            <person name="Helinski D."/>
            <person name="Knauf V."/>
            <person name="Boardman K."/>
            <person name="Wilkinson J.E."/>
            <person name="Shea T."/>
            <person name="DeLoughery C."/>
            <person name="Toukdarian A."/>
        </authorList>
    </citation>
    <scope>NUCLEOTIDE SEQUENCE</scope>
    <source>
        <strain evidence="2">28</strain>
        <plasmid evidence="2">pSD10</plasmid>
    </source>
</reference>
<dbReference type="Gene3D" id="1.10.8.730">
    <property type="match status" value="1"/>
</dbReference>
<dbReference type="Gene3D" id="3.40.50.300">
    <property type="entry name" value="P-loop containing nucleotide triphosphate hydrolases"/>
    <property type="match status" value="1"/>
</dbReference>
<protein>
    <submittedName>
        <fullName evidence="2">Putative ATP-binding protein</fullName>
    </submittedName>
</protein>
<proteinExistence type="predicted"/>
<dbReference type="InterPro" id="IPR027417">
    <property type="entry name" value="P-loop_NTPase"/>
</dbReference>
<geneLocation type="plasmid" evidence="2">
    <name>pSD10</name>
</geneLocation>
<keyword evidence="2" id="KW-0547">Nucleotide-binding</keyword>
<name>Q8VPN2_9MICC</name>
<evidence type="ECO:0000256" key="1">
    <source>
        <dbReference type="SAM" id="MobiDB-lite"/>
    </source>
</evidence>
<evidence type="ECO:0000313" key="2">
    <source>
        <dbReference type="EMBL" id="AAK62515.1"/>
    </source>
</evidence>
<dbReference type="GO" id="GO:0005524">
    <property type="term" value="F:ATP binding"/>
    <property type="evidence" value="ECO:0007669"/>
    <property type="project" value="UniProtKB-KW"/>
</dbReference>
<keyword evidence="2" id="KW-0614">Plasmid</keyword>
<feature type="compositionally biased region" description="Basic and acidic residues" evidence="1">
    <location>
        <begin position="14"/>
        <end position="34"/>
    </location>
</feature>
<sequence length="564" mass="61313">MTMSVDELTINEAPEQRRTEELREQRAERGRGERVGALTLSKRDVRRMARTEKRARQDAAKAERAARRSTGGILQRWADARRENTARPGPRGWNRAGGAPAGMLEDLFEVQGSAVQLCGFFPFTAGAGLPVVGVPLGYHTRRRSTVCADPVSWFTAGIISNPSAFVLGQPGLGKSSLVHRIITVLSNWGTIPLVLADSRPDYVHTIRALGGQVIAFAPGKGHVNPLDLGPVVAQLHQIADPVARKEALDEMASRRLAQLKSMIGMILGRPLAPHEASVLAQAVHMLDPELRTAPVITDLTELIRSRPEGLRNVALTYDDPAAFDARVQGLLDALVSLGPSGPYGTLFSEPTSEHLQPGRPAVFDISGANKNDGVLMAAIQSLCWNLGSATVSAESHLSRAAGRRRRTYILVMDELWQVLRASGEMVHFVDTITRLNRGMGIGQVMVTHTMKDLKLPEQHLTDVAWGFVERSAMVFLGGLAEGEMGNLEEAFALTDAEVAQLSDWIGEAPVDPWTGKAGLRPGAGNFLLKTGKEAGIPFHTQLTRAEKPHTETNRDWDMTNHDVV</sequence>